<dbReference type="OrthoDB" id="2985014at2759"/>
<dbReference type="Proteomes" id="UP000410492">
    <property type="component" value="Unassembled WGS sequence"/>
</dbReference>
<keyword evidence="3" id="KW-0813">Transport</keyword>
<keyword evidence="6 12" id="KW-1133">Transmembrane helix</keyword>
<dbReference type="Pfam" id="PF07690">
    <property type="entry name" value="MFS_1"/>
    <property type="match status" value="1"/>
</dbReference>
<keyword evidence="7" id="KW-0915">Sodium</keyword>
<dbReference type="GO" id="GO:0006820">
    <property type="term" value="P:monoatomic anion transport"/>
    <property type="evidence" value="ECO:0007669"/>
    <property type="project" value="TreeGrafter"/>
</dbReference>
<dbReference type="InterPro" id="IPR011701">
    <property type="entry name" value="MFS"/>
</dbReference>
<sequence>MTAEKTNLELSDFAEKVRSLKRDAMKAASEEKSHGPKFGKRHEQTLLYFLLVLIAYSIRVNLSVGIIAMTDRTASSNPDIPTYDWPDKSIVLSSFFWGYVLPQILAGHLANQYGPKWFLVASMTVCSGAGLLLPLLAGAFGSKGVMACRATQGLAQGFLFPSVHTLLAKWVPPGERSRLGTFVYAAGHFGTVVSMLLTGFIASSWYGWPMVFYSFSGAGLVWACIYALLGHNSPSSHPHITMEERFYIESSLGYGEDKPKARTPWKKLFTSKHVWSILLTQCGHNWGFWLLLTEIPNYMSHVMNFNIKSNSMLSALPYFVLWLLSFVFSYLADMCINKSILTIGACRKLFNSIGLIVPAIALVFLGNSDYHDADKAVALLVIAVGFNSAVLCGFNVNHIDISPNHSGTIMGITNGTSNIFGIIAPLVVQLLVTNENDPNQWKVVFYITSAIYVLASLVFVIFASGEVQPWNDEIPPNGKEKEKV</sequence>
<evidence type="ECO:0000256" key="12">
    <source>
        <dbReference type="SAM" id="Phobius"/>
    </source>
</evidence>
<dbReference type="GO" id="GO:0006814">
    <property type="term" value="P:sodium ion transport"/>
    <property type="evidence" value="ECO:0007669"/>
    <property type="project" value="UniProtKB-KW"/>
</dbReference>
<dbReference type="GO" id="GO:0016020">
    <property type="term" value="C:membrane"/>
    <property type="evidence" value="ECO:0007669"/>
    <property type="project" value="UniProtKB-SubCell"/>
</dbReference>
<dbReference type="InterPro" id="IPR050382">
    <property type="entry name" value="MFS_Na/Anion_cotransporter"/>
</dbReference>
<dbReference type="SUPFAM" id="SSF103473">
    <property type="entry name" value="MFS general substrate transporter"/>
    <property type="match status" value="1"/>
</dbReference>
<keyword evidence="8 12" id="KW-0472">Membrane</keyword>
<comment type="function">
    <text evidence="10">May be an inorganic phosphate cotransporter.</text>
</comment>
<dbReference type="InterPro" id="IPR036259">
    <property type="entry name" value="MFS_trans_sf"/>
</dbReference>
<feature type="transmembrane region" description="Helical" evidence="12">
    <location>
        <begin position="46"/>
        <end position="70"/>
    </location>
</feature>
<evidence type="ECO:0000313" key="15">
    <source>
        <dbReference type="Proteomes" id="UP000410492"/>
    </source>
</evidence>
<evidence type="ECO:0000256" key="8">
    <source>
        <dbReference type="ARBA" id="ARBA00023136"/>
    </source>
</evidence>
<comment type="similarity">
    <text evidence="2">Belongs to the major facilitator superfamily. Sodium/anion cotransporter family.</text>
</comment>
<keyword evidence="9" id="KW-0739">Sodium transport</keyword>
<feature type="transmembrane region" description="Helical" evidence="12">
    <location>
        <begin position="377"/>
        <end position="396"/>
    </location>
</feature>
<dbReference type="PANTHER" id="PTHR11662:SF280">
    <property type="entry name" value="FI21844P1-RELATED"/>
    <property type="match status" value="1"/>
</dbReference>
<feature type="transmembrane region" description="Helical" evidence="12">
    <location>
        <begin position="183"/>
        <end position="205"/>
    </location>
</feature>
<comment type="subcellular location">
    <subcellularLocation>
        <location evidence="1">Membrane</location>
        <topology evidence="1">Multi-pass membrane protein</topology>
    </subcellularLocation>
</comment>
<keyword evidence="4 12" id="KW-0812">Transmembrane</keyword>
<feature type="transmembrane region" description="Helical" evidence="12">
    <location>
        <begin position="117"/>
        <end position="141"/>
    </location>
</feature>
<dbReference type="InterPro" id="IPR020846">
    <property type="entry name" value="MFS_dom"/>
</dbReference>
<reference evidence="14 15" key="1">
    <citation type="submission" date="2019-01" db="EMBL/GenBank/DDBJ databases">
        <authorList>
            <person name="Sayadi A."/>
        </authorList>
    </citation>
    <scope>NUCLEOTIDE SEQUENCE [LARGE SCALE GENOMIC DNA]</scope>
</reference>
<dbReference type="PANTHER" id="PTHR11662">
    <property type="entry name" value="SOLUTE CARRIER FAMILY 17"/>
    <property type="match status" value="1"/>
</dbReference>
<accession>A0A653DQJ7</accession>
<evidence type="ECO:0000256" key="10">
    <source>
        <dbReference type="ARBA" id="ARBA00054632"/>
    </source>
</evidence>
<dbReference type="EMBL" id="CAACVG010013590">
    <property type="protein sequence ID" value="VEN62078.1"/>
    <property type="molecule type" value="Genomic_DNA"/>
</dbReference>
<organism evidence="14 15">
    <name type="scientific">Callosobruchus maculatus</name>
    <name type="common">Southern cowpea weevil</name>
    <name type="synonym">Pulse bruchid</name>
    <dbReference type="NCBI Taxonomy" id="64391"/>
    <lineage>
        <taxon>Eukaryota</taxon>
        <taxon>Metazoa</taxon>
        <taxon>Ecdysozoa</taxon>
        <taxon>Arthropoda</taxon>
        <taxon>Hexapoda</taxon>
        <taxon>Insecta</taxon>
        <taxon>Pterygota</taxon>
        <taxon>Neoptera</taxon>
        <taxon>Endopterygota</taxon>
        <taxon>Coleoptera</taxon>
        <taxon>Polyphaga</taxon>
        <taxon>Cucujiformia</taxon>
        <taxon>Chrysomeloidea</taxon>
        <taxon>Chrysomelidae</taxon>
        <taxon>Bruchinae</taxon>
        <taxon>Bruchini</taxon>
        <taxon>Callosobruchus</taxon>
    </lineage>
</organism>
<gene>
    <name evidence="14" type="ORF">CALMAC_LOCUS19299</name>
</gene>
<feature type="transmembrane region" description="Helical" evidence="12">
    <location>
        <begin position="312"/>
        <end position="336"/>
    </location>
</feature>
<evidence type="ECO:0000256" key="3">
    <source>
        <dbReference type="ARBA" id="ARBA00022448"/>
    </source>
</evidence>
<proteinExistence type="inferred from homology"/>
<evidence type="ECO:0000256" key="11">
    <source>
        <dbReference type="ARBA" id="ARBA00068450"/>
    </source>
</evidence>
<evidence type="ECO:0000256" key="5">
    <source>
        <dbReference type="ARBA" id="ARBA00022847"/>
    </source>
</evidence>
<name>A0A653DQJ7_CALMS</name>
<dbReference type="Gene3D" id="1.20.1250.20">
    <property type="entry name" value="MFS general substrate transporter like domains"/>
    <property type="match status" value="2"/>
</dbReference>
<feature type="transmembrane region" description="Helical" evidence="12">
    <location>
        <begin position="408"/>
        <end position="431"/>
    </location>
</feature>
<evidence type="ECO:0000259" key="13">
    <source>
        <dbReference type="PROSITE" id="PS50850"/>
    </source>
</evidence>
<feature type="transmembrane region" description="Helical" evidence="12">
    <location>
        <begin position="443"/>
        <end position="463"/>
    </location>
</feature>
<keyword evidence="5" id="KW-0769">Symport</keyword>
<dbReference type="FunFam" id="1.20.1250.20:FF:000003">
    <property type="entry name" value="Solute carrier family 17 member 3"/>
    <property type="match status" value="1"/>
</dbReference>
<dbReference type="FunFam" id="1.20.1250.20:FF:000144">
    <property type="entry name" value="Picot, isoform B"/>
    <property type="match status" value="1"/>
</dbReference>
<protein>
    <recommendedName>
        <fullName evidence="11">Putative inorganic phosphate cotransporter</fullName>
    </recommendedName>
</protein>
<evidence type="ECO:0000256" key="1">
    <source>
        <dbReference type="ARBA" id="ARBA00004141"/>
    </source>
</evidence>
<dbReference type="GO" id="GO:0015293">
    <property type="term" value="F:symporter activity"/>
    <property type="evidence" value="ECO:0007669"/>
    <property type="project" value="UniProtKB-KW"/>
</dbReference>
<keyword evidence="9" id="KW-0406">Ion transport</keyword>
<feature type="transmembrane region" description="Helical" evidence="12">
    <location>
        <begin position="90"/>
        <end position="110"/>
    </location>
</feature>
<feature type="transmembrane region" description="Helical" evidence="12">
    <location>
        <begin position="211"/>
        <end position="229"/>
    </location>
</feature>
<dbReference type="AlphaFoldDB" id="A0A653DQJ7"/>
<evidence type="ECO:0000256" key="9">
    <source>
        <dbReference type="ARBA" id="ARBA00023201"/>
    </source>
</evidence>
<feature type="domain" description="Major facilitator superfamily (MFS) profile" evidence="13">
    <location>
        <begin position="49"/>
        <end position="467"/>
    </location>
</feature>
<evidence type="ECO:0000256" key="4">
    <source>
        <dbReference type="ARBA" id="ARBA00022692"/>
    </source>
</evidence>
<evidence type="ECO:0000256" key="7">
    <source>
        <dbReference type="ARBA" id="ARBA00023053"/>
    </source>
</evidence>
<evidence type="ECO:0000256" key="6">
    <source>
        <dbReference type="ARBA" id="ARBA00022989"/>
    </source>
</evidence>
<dbReference type="PROSITE" id="PS50850">
    <property type="entry name" value="MFS"/>
    <property type="match status" value="1"/>
</dbReference>
<feature type="transmembrane region" description="Helical" evidence="12">
    <location>
        <begin position="348"/>
        <end position="365"/>
    </location>
</feature>
<evidence type="ECO:0000313" key="14">
    <source>
        <dbReference type="EMBL" id="VEN62078.1"/>
    </source>
</evidence>
<keyword evidence="15" id="KW-1185">Reference proteome</keyword>
<evidence type="ECO:0000256" key="2">
    <source>
        <dbReference type="ARBA" id="ARBA00008586"/>
    </source>
</evidence>
<dbReference type="CDD" id="cd17318">
    <property type="entry name" value="MFS_SLC17"/>
    <property type="match status" value="1"/>
</dbReference>